<keyword evidence="2" id="KW-1185">Reference proteome</keyword>
<dbReference type="GeneID" id="14495820"/>
<gene>
    <name evidence="1" type="primary">TBLA0D02830</name>
    <name evidence="1" type="ORF">TBLA_0D02830</name>
</gene>
<evidence type="ECO:0000313" key="1">
    <source>
        <dbReference type="EMBL" id="CCH60784.1"/>
    </source>
</evidence>
<dbReference type="KEGG" id="tbl:TBLA_0D02830"/>
<dbReference type="Proteomes" id="UP000002866">
    <property type="component" value="Chromosome 4"/>
</dbReference>
<dbReference type="InParanoid" id="I2H332"/>
<proteinExistence type="predicted"/>
<dbReference type="EMBL" id="HE806319">
    <property type="protein sequence ID" value="CCH60784.1"/>
    <property type="molecule type" value="Genomic_DNA"/>
</dbReference>
<evidence type="ECO:0000313" key="2">
    <source>
        <dbReference type="Proteomes" id="UP000002866"/>
    </source>
</evidence>
<dbReference type="AlphaFoldDB" id="I2H332"/>
<name>I2H332_HENB6</name>
<organism evidence="1 2">
    <name type="scientific">Henningerozyma blattae (strain ATCC 34711 / CBS 6284 / DSM 70876 / NBRC 10599 / NRRL Y-10934 / UCD 77-7)</name>
    <name type="common">Yeast</name>
    <name type="synonym">Tetrapisispora blattae</name>
    <dbReference type="NCBI Taxonomy" id="1071380"/>
    <lineage>
        <taxon>Eukaryota</taxon>
        <taxon>Fungi</taxon>
        <taxon>Dikarya</taxon>
        <taxon>Ascomycota</taxon>
        <taxon>Saccharomycotina</taxon>
        <taxon>Saccharomycetes</taxon>
        <taxon>Saccharomycetales</taxon>
        <taxon>Saccharomycetaceae</taxon>
        <taxon>Henningerozyma</taxon>
    </lineage>
</organism>
<protein>
    <submittedName>
        <fullName evidence="1">Uncharacterized protein</fullName>
    </submittedName>
</protein>
<dbReference type="HOGENOM" id="CLU_647552_0_0_1"/>
<dbReference type="RefSeq" id="XP_004180303.1">
    <property type="nucleotide sequence ID" value="XM_004180255.1"/>
</dbReference>
<accession>I2H332</accession>
<sequence>MSLENSIISIPEDSVGQNDSKLISIPVEFEEFNILKKFNKHSNHSLKGLQYGHICARQTYLQEELEKLPKLKNDGSNYNDWKKNLNALIEINPFLPIIFNEQDVDQTNEKEMGLLTVLKKLFIFGVKESFEDFNEFENLSTFKSLKLTPISEIWNCKELLETIDKMFIFLEKVISIDTFDNFFASSFISQKLVGDFNNVTTQAIGRRFINTFNEIDTIYLDIWLTSNIFGPILSLRGDDGRLLNSSKSFKKQLVKKINEFSIKDSSPTTVSEDLFQRIKVYLELFKKFNEDKNNYANDKMIQHTGSPEIKYKAINLKKKHINQKNILTNNQQTRSTTFVRPKEVTTNTEQKILIIEQGKSKFTVRAIYSINEKNELETQQNPFLSKQNNLLQGLDIEQGKKLLKKSTNLKLKGSGNNYLGSAFY</sequence>
<reference evidence="1 2" key="1">
    <citation type="journal article" date="2011" name="Proc. Natl. Acad. Sci. U.S.A.">
        <title>Evolutionary erosion of yeast sex chromosomes by mating-type switching accidents.</title>
        <authorList>
            <person name="Gordon J.L."/>
            <person name="Armisen D."/>
            <person name="Proux-Wera E."/>
            <person name="Oheigeartaigh S.S."/>
            <person name="Byrne K.P."/>
            <person name="Wolfe K.H."/>
        </authorList>
    </citation>
    <scope>NUCLEOTIDE SEQUENCE [LARGE SCALE GENOMIC DNA]</scope>
    <source>
        <strain evidence="2">ATCC 34711 / CBS 6284 / DSM 70876 / NBRC 10599 / NRRL Y-10934 / UCD 77-7</strain>
    </source>
</reference>